<dbReference type="PIRSF" id="PIRSF000337">
    <property type="entry name" value="NTA_MOA"/>
    <property type="match status" value="1"/>
</dbReference>
<dbReference type="EMBL" id="JAUSVK010000001">
    <property type="protein sequence ID" value="MDQ0393366.1"/>
    <property type="molecule type" value="Genomic_DNA"/>
</dbReference>
<dbReference type="GO" id="GO:0004497">
    <property type="term" value="F:monooxygenase activity"/>
    <property type="evidence" value="ECO:0007669"/>
    <property type="project" value="UniProtKB-KW"/>
</dbReference>
<dbReference type="Gene3D" id="3.20.20.30">
    <property type="entry name" value="Luciferase-like domain"/>
    <property type="match status" value="1"/>
</dbReference>
<dbReference type="InterPro" id="IPR016215">
    <property type="entry name" value="NTA_MOA"/>
</dbReference>
<dbReference type="InterPro" id="IPR011251">
    <property type="entry name" value="Luciferase-like_dom"/>
</dbReference>
<evidence type="ECO:0000256" key="4">
    <source>
        <dbReference type="ARBA" id="ARBA00023033"/>
    </source>
</evidence>
<dbReference type="PANTHER" id="PTHR30011:SF16">
    <property type="entry name" value="C2H2 FINGER DOMAIN TRANSCRIPTION FACTOR (EUROFUNG)-RELATED"/>
    <property type="match status" value="1"/>
</dbReference>
<dbReference type="RefSeq" id="WP_307428601.1">
    <property type="nucleotide sequence ID" value="NZ_JAUSVK010000001.1"/>
</dbReference>
<feature type="domain" description="Luciferase-like" evidence="6">
    <location>
        <begin position="36"/>
        <end position="399"/>
    </location>
</feature>
<protein>
    <submittedName>
        <fullName evidence="7">FMN-dependent oxidoreductase (Nitrilotriacetate monooxygenase family)</fullName>
    </submittedName>
</protein>
<dbReference type="PANTHER" id="PTHR30011">
    <property type="entry name" value="ALKANESULFONATE MONOOXYGENASE-RELATED"/>
    <property type="match status" value="1"/>
</dbReference>
<comment type="caution">
    <text evidence="7">The sequence shown here is derived from an EMBL/GenBank/DDBJ whole genome shotgun (WGS) entry which is preliminary data.</text>
</comment>
<dbReference type="InterPro" id="IPR051260">
    <property type="entry name" value="Diverse_substr_monoxygenases"/>
</dbReference>
<evidence type="ECO:0000256" key="5">
    <source>
        <dbReference type="ARBA" id="ARBA00033748"/>
    </source>
</evidence>
<evidence type="ECO:0000313" key="7">
    <source>
        <dbReference type="EMBL" id="MDQ0393366.1"/>
    </source>
</evidence>
<keyword evidence="4 7" id="KW-0503">Monooxygenase</keyword>
<comment type="similarity">
    <text evidence="5">Belongs to the NtaA/SnaA/DszA monooxygenase family.</text>
</comment>
<proteinExistence type="inferred from homology"/>
<keyword evidence="3" id="KW-0560">Oxidoreductase</keyword>
<accession>A0ABU0FFR2</accession>
<gene>
    <name evidence="7" type="ORF">J3R73_003158</name>
</gene>
<dbReference type="Proteomes" id="UP001237448">
    <property type="component" value="Unassembled WGS sequence"/>
</dbReference>
<keyword evidence="2" id="KW-0288">FMN</keyword>
<evidence type="ECO:0000256" key="3">
    <source>
        <dbReference type="ARBA" id="ARBA00023002"/>
    </source>
</evidence>
<keyword evidence="8" id="KW-1185">Reference proteome</keyword>
<evidence type="ECO:0000256" key="1">
    <source>
        <dbReference type="ARBA" id="ARBA00022630"/>
    </source>
</evidence>
<organism evidence="7 8">
    <name type="scientific">Labrys monachus</name>
    <dbReference type="NCBI Taxonomy" id="217067"/>
    <lineage>
        <taxon>Bacteria</taxon>
        <taxon>Pseudomonadati</taxon>
        <taxon>Pseudomonadota</taxon>
        <taxon>Alphaproteobacteria</taxon>
        <taxon>Hyphomicrobiales</taxon>
        <taxon>Xanthobacteraceae</taxon>
        <taxon>Labrys</taxon>
    </lineage>
</organism>
<reference evidence="7 8" key="1">
    <citation type="submission" date="2023-07" db="EMBL/GenBank/DDBJ databases">
        <title>Genomic Encyclopedia of Type Strains, Phase IV (KMG-IV): sequencing the most valuable type-strain genomes for metagenomic binning, comparative biology and taxonomic classification.</title>
        <authorList>
            <person name="Goeker M."/>
        </authorList>
    </citation>
    <scope>NUCLEOTIDE SEQUENCE [LARGE SCALE GENOMIC DNA]</scope>
    <source>
        <strain evidence="7 8">DSM 5896</strain>
    </source>
</reference>
<dbReference type="CDD" id="cd01095">
    <property type="entry name" value="Nitrilotriacetate_monoxgenase"/>
    <property type="match status" value="1"/>
</dbReference>
<dbReference type="Pfam" id="PF00296">
    <property type="entry name" value="Bac_luciferase"/>
    <property type="match status" value="1"/>
</dbReference>
<sequence>MLPSGRPAPRSGKKILSFNLLDMPTVSHNNYGLWRHPHNRKRYNDLKYWTDFAQSCERALFDTLFFADVLGVAAGYGGNNDIAIREGMHVPLNDPLMAISAMAAVTRHLGFAATVSTTYEAPFAHARRMSTLDHLTDGRIGWNVVTSYLPNANENFGVAPDRYTHDERYDLAEEFMAVCYKLWEGSWADDAVVRDMTAGVYADPARVRRIDHLGPYFQVAGPHLVEPSPQRTPVIIQAGSSGRGKAFAARHAEAVFIGGRSAEAYRQNAADVRAEVVRQGRAAADVKILAEMGLIVAPTQAEAEAKFADFQAMSSADGYLAHHFGSGADLLKYDRSKTIEEIAAEGGPGAGFLSRYTYPPGTTVGRVIDQATRLDSSRSLFTWGTPERVADKIEEWAETLSVDGFLMRQMISPRSVDDFADLLVPEMQKRGIYRERYEAGTLRENMFGTPTPRVRPSHPAAAFAFAAP</sequence>
<dbReference type="SUPFAM" id="SSF51679">
    <property type="entry name" value="Bacterial luciferase-like"/>
    <property type="match status" value="1"/>
</dbReference>
<evidence type="ECO:0000259" key="6">
    <source>
        <dbReference type="Pfam" id="PF00296"/>
    </source>
</evidence>
<name>A0ABU0FFR2_9HYPH</name>
<keyword evidence="1" id="KW-0285">Flavoprotein</keyword>
<evidence type="ECO:0000313" key="8">
    <source>
        <dbReference type="Proteomes" id="UP001237448"/>
    </source>
</evidence>
<dbReference type="NCBIfam" id="TIGR03860">
    <property type="entry name" value="FMN_nitrolo"/>
    <property type="match status" value="1"/>
</dbReference>
<evidence type="ECO:0000256" key="2">
    <source>
        <dbReference type="ARBA" id="ARBA00022643"/>
    </source>
</evidence>
<dbReference type="InterPro" id="IPR036661">
    <property type="entry name" value="Luciferase-like_sf"/>
</dbReference>